<evidence type="ECO:0000259" key="2">
    <source>
        <dbReference type="Pfam" id="PF01323"/>
    </source>
</evidence>
<keyword evidence="1 3" id="KW-0413">Isomerase</keyword>
<evidence type="ECO:0000313" key="4">
    <source>
        <dbReference type="Proteomes" id="UP001595828"/>
    </source>
</evidence>
<protein>
    <recommendedName>
        <fullName evidence="1">2-hydroxychromene-2-carboxylate isomerase</fullName>
        <ecNumber evidence="1">5.99.1.4</ecNumber>
    </recommendedName>
</protein>
<feature type="domain" description="DSBA-like thioredoxin" evidence="2">
    <location>
        <begin position="4"/>
        <end position="197"/>
    </location>
</feature>
<organism evidence="3 4">
    <name type="scientific">Novosphingobium tardum</name>
    <dbReference type="NCBI Taxonomy" id="1538021"/>
    <lineage>
        <taxon>Bacteria</taxon>
        <taxon>Pseudomonadati</taxon>
        <taxon>Pseudomonadota</taxon>
        <taxon>Alphaproteobacteria</taxon>
        <taxon>Sphingomonadales</taxon>
        <taxon>Sphingomonadaceae</taxon>
        <taxon>Novosphingobium</taxon>
    </lineage>
</organism>
<dbReference type="InterPro" id="IPR044087">
    <property type="entry name" value="NahD-like"/>
</dbReference>
<comment type="caution">
    <text evidence="3">The sequence shown here is derived from an EMBL/GenBank/DDBJ whole genome shotgun (WGS) entry which is preliminary data.</text>
</comment>
<dbReference type="InterPro" id="IPR001853">
    <property type="entry name" value="DSBA-like_thioredoxin_dom"/>
</dbReference>
<proteinExistence type="inferred from homology"/>
<dbReference type="SUPFAM" id="SSF52833">
    <property type="entry name" value="Thioredoxin-like"/>
    <property type="match status" value="1"/>
</dbReference>
<reference evidence="4" key="1">
    <citation type="journal article" date="2019" name="Int. J. Syst. Evol. Microbiol.">
        <title>The Global Catalogue of Microorganisms (GCM) 10K type strain sequencing project: providing services to taxonomists for standard genome sequencing and annotation.</title>
        <authorList>
            <consortium name="The Broad Institute Genomics Platform"/>
            <consortium name="The Broad Institute Genome Sequencing Center for Infectious Disease"/>
            <person name="Wu L."/>
            <person name="Ma J."/>
        </authorList>
    </citation>
    <scope>NUCLEOTIDE SEQUENCE [LARGE SCALE GENOMIC DNA]</scope>
    <source>
        <strain evidence="4">CGMCC 1.12989</strain>
    </source>
</reference>
<comment type="similarity">
    <text evidence="1">Belongs to the GST superfamily. NadH family.</text>
</comment>
<evidence type="ECO:0000313" key="3">
    <source>
        <dbReference type="EMBL" id="MFC4296085.1"/>
    </source>
</evidence>
<dbReference type="PIRSF" id="PIRSF006386">
    <property type="entry name" value="HCCAis_GSTk"/>
    <property type="match status" value="1"/>
</dbReference>
<dbReference type="GO" id="GO:0016853">
    <property type="term" value="F:isomerase activity"/>
    <property type="evidence" value="ECO:0007669"/>
    <property type="project" value="UniProtKB-KW"/>
</dbReference>
<sequence length="203" mass="22974">MTRTIDFYFDFGSPNAYLSYRVLPEIEARIGKVFVLKPVLLGGVFKATNNRSPMEAFAGIPAKLAYERKEMERFITRHALARFRMNPYFPINTLAQMRGAHAARRLGIFDQYVEAVMAGMWERQLGMGDPEVLAQVLNEAGLPAADLLRLSQEPDVKQSLVDETSNFVERGGFGIPTFFVVDEMFFGKDRLAQVEEAFIEHNA</sequence>
<name>A0ABV8RRR1_9SPHN</name>
<dbReference type="InterPro" id="IPR036249">
    <property type="entry name" value="Thioredoxin-like_sf"/>
</dbReference>
<dbReference type="Pfam" id="PF01323">
    <property type="entry name" value="DSBA"/>
    <property type="match status" value="1"/>
</dbReference>
<keyword evidence="4" id="KW-1185">Reference proteome</keyword>
<dbReference type="Gene3D" id="3.40.30.10">
    <property type="entry name" value="Glutaredoxin"/>
    <property type="match status" value="1"/>
</dbReference>
<dbReference type="InterPro" id="IPR051924">
    <property type="entry name" value="GST_Kappa/NadH"/>
</dbReference>
<gene>
    <name evidence="3" type="ORF">ACFO0A_13580</name>
</gene>
<dbReference type="RefSeq" id="WP_379539535.1">
    <property type="nucleotide sequence ID" value="NZ_JBHSDR010000006.1"/>
</dbReference>
<dbReference type="PANTHER" id="PTHR42943">
    <property type="entry name" value="GLUTATHIONE S-TRANSFERASE KAPPA"/>
    <property type="match status" value="1"/>
</dbReference>
<dbReference type="InterPro" id="IPR014440">
    <property type="entry name" value="HCCAis_GSTk"/>
</dbReference>
<dbReference type="EC" id="5.99.1.4" evidence="1"/>
<dbReference type="Proteomes" id="UP001595828">
    <property type="component" value="Unassembled WGS sequence"/>
</dbReference>
<dbReference type="EMBL" id="JBHSDR010000006">
    <property type="protein sequence ID" value="MFC4296085.1"/>
    <property type="molecule type" value="Genomic_DNA"/>
</dbReference>
<dbReference type="CDD" id="cd03022">
    <property type="entry name" value="DsbA_HCCA_Iso"/>
    <property type="match status" value="1"/>
</dbReference>
<accession>A0ABV8RRR1</accession>
<comment type="catalytic activity">
    <reaction evidence="1">
        <text>2-hydroxychromene-2-carboxylate = (3E)-4-(2-hydroxyphenyl)-2-oxobut-3-enoate</text>
        <dbReference type="Rhea" id="RHEA:27401"/>
        <dbReference type="ChEBI" id="CHEBI:59350"/>
        <dbReference type="ChEBI" id="CHEBI:59353"/>
        <dbReference type="EC" id="5.99.1.4"/>
    </reaction>
</comment>
<dbReference type="PANTHER" id="PTHR42943:SF2">
    <property type="entry name" value="GLUTATHIONE S-TRANSFERASE KAPPA 1"/>
    <property type="match status" value="1"/>
</dbReference>
<evidence type="ECO:0000256" key="1">
    <source>
        <dbReference type="PIRNR" id="PIRNR006386"/>
    </source>
</evidence>